<reference evidence="1" key="1">
    <citation type="journal article" date="2007" name="PLoS Biol.">
        <title>Rate of evolution in brain-expressed genes in humans and other primates.</title>
        <authorList>
            <person name="Wang H.-Y."/>
            <person name="Chien H.-C."/>
            <person name="Osada N."/>
            <person name="Hashimoto K."/>
            <person name="Sugano S."/>
            <person name="Gojobori T."/>
            <person name="Chou C.-K."/>
            <person name="Tsai S.-F."/>
            <person name="Wu C.-I."/>
            <person name="Shen C.-K.J."/>
        </authorList>
    </citation>
    <scope>NUCLEOTIDE SEQUENCE</scope>
</reference>
<protein>
    <submittedName>
        <fullName evidence="1">Macaca fascicularis brain cDNA clone: QflA-16159, similar to human similar to pleckstrin homology domain protein (5V327)(LOC400224), mRNA, RefSeq: XM_375090.1</fullName>
    </submittedName>
</protein>
<evidence type="ECO:0000313" key="1">
    <source>
        <dbReference type="EMBL" id="BAE89040.1"/>
    </source>
</evidence>
<dbReference type="EMBL" id="AB171978">
    <property type="protein sequence ID" value="BAE89040.1"/>
    <property type="molecule type" value="mRNA"/>
</dbReference>
<name>I7GB96_MACFA</name>
<proteinExistence type="evidence at transcript level"/>
<sequence>MHFKVSCRVFKSVLKSSFYTSFFFLTLRIFDSSDINIFICLSLGYFDTFSN</sequence>
<dbReference type="AlphaFoldDB" id="I7GB96"/>
<accession>I7GB96</accession>
<organism evidence="1">
    <name type="scientific">Macaca fascicularis</name>
    <name type="common">Crab-eating macaque</name>
    <name type="synonym">Cynomolgus monkey</name>
    <dbReference type="NCBI Taxonomy" id="9541"/>
    <lineage>
        <taxon>Eukaryota</taxon>
        <taxon>Metazoa</taxon>
        <taxon>Chordata</taxon>
        <taxon>Craniata</taxon>
        <taxon>Vertebrata</taxon>
        <taxon>Euteleostomi</taxon>
        <taxon>Mammalia</taxon>
        <taxon>Eutheria</taxon>
        <taxon>Euarchontoglires</taxon>
        <taxon>Primates</taxon>
        <taxon>Haplorrhini</taxon>
        <taxon>Catarrhini</taxon>
        <taxon>Cercopithecidae</taxon>
        <taxon>Cercopithecinae</taxon>
        <taxon>Macaca</taxon>
    </lineage>
</organism>